<dbReference type="InterPro" id="IPR041527">
    <property type="entry name" value="YhcG_N"/>
</dbReference>
<dbReference type="InterPro" id="IPR009362">
    <property type="entry name" value="YhcG_C"/>
</dbReference>
<organism evidence="3 4">
    <name type="scientific">Pseudaquabacterium rugosum</name>
    <dbReference type="NCBI Taxonomy" id="2984194"/>
    <lineage>
        <taxon>Bacteria</taxon>
        <taxon>Pseudomonadati</taxon>
        <taxon>Pseudomonadota</taxon>
        <taxon>Betaproteobacteria</taxon>
        <taxon>Burkholderiales</taxon>
        <taxon>Sphaerotilaceae</taxon>
        <taxon>Pseudaquabacterium</taxon>
    </lineage>
</organism>
<evidence type="ECO:0000259" key="2">
    <source>
        <dbReference type="Pfam" id="PF17761"/>
    </source>
</evidence>
<dbReference type="Pfam" id="PF06250">
    <property type="entry name" value="YhcG_C"/>
    <property type="match status" value="1"/>
</dbReference>
<sequence length="386" mass="42615">MNRPRAPAKAVRAVVPAAAPTAAADAAQLYAQVRDVLAQARRQVHRSVNQTMVQAYWQVGRLIVEHEQAGQTRAAYGKGQLDEIARRLTAEFGQGFSASNLRNFRQFFQTFTWTEICDTPCRELAWSHFRRLMRVSDPAARAWYAAEAVAQTWSHAALDRQISTLHYQRLLSSQDKAAVQAEAAARIQRDAPADPRDFIRDPYVLEFLGAQPGAAALYEQDVEQGLLDNLQKFLLELGKGFAFVARQKHLRIEDEDAFVDLVFYNYILKCFVLVELKVGKLSHQDVGQLDMYVRVFDERERQSGDNPTIGLILCSERNAAVARYSRLADGEQLFASRYQACLPTEAELQAELARERALLADGLAGVGNDGGGDGAPGCAGGGAGGN</sequence>
<accession>A0ABU9BHB1</accession>
<reference evidence="3 4" key="1">
    <citation type="submission" date="2024-04" db="EMBL/GenBank/DDBJ databases">
        <title>Novel species of the genus Ideonella isolated from streams.</title>
        <authorList>
            <person name="Lu H."/>
        </authorList>
    </citation>
    <scope>NUCLEOTIDE SEQUENCE [LARGE SCALE GENOMIC DNA]</scope>
    <source>
        <strain evidence="3 4">BYS139W</strain>
    </source>
</reference>
<dbReference type="PANTHER" id="PTHR30547:SF5">
    <property type="entry name" value="NUCLEASE YHCG-RELATED"/>
    <property type="match status" value="1"/>
</dbReference>
<feature type="domain" description="YhcG PDDEXK nuclease" evidence="1">
    <location>
        <begin position="197"/>
        <end position="352"/>
    </location>
</feature>
<feature type="domain" description="YhcG N-terminal" evidence="2">
    <location>
        <begin position="33"/>
        <end position="169"/>
    </location>
</feature>
<protein>
    <submittedName>
        <fullName evidence="3">PDDEXK nuclease domain-containing protein</fullName>
    </submittedName>
</protein>
<evidence type="ECO:0000313" key="3">
    <source>
        <dbReference type="EMBL" id="MEK8028469.1"/>
    </source>
</evidence>
<dbReference type="PANTHER" id="PTHR30547">
    <property type="entry name" value="UNCHARACTERIZED PROTEIN YHCG-RELATED"/>
    <property type="match status" value="1"/>
</dbReference>
<dbReference type="RefSeq" id="WP_341376251.1">
    <property type="nucleotide sequence ID" value="NZ_JBBUTF010000024.1"/>
</dbReference>
<dbReference type="InterPro" id="IPR053148">
    <property type="entry name" value="PD-DEXK-like_domain"/>
</dbReference>
<dbReference type="InterPro" id="IPR011856">
    <property type="entry name" value="tRNA_endonuc-like_dom_sf"/>
</dbReference>
<keyword evidence="4" id="KW-1185">Reference proteome</keyword>
<dbReference type="Gene3D" id="3.40.1350.10">
    <property type="match status" value="1"/>
</dbReference>
<proteinExistence type="predicted"/>
<gene>
    <name evidence="3" type="ORF">AACH11_21125</name>
</gene>
<dbReference type="EMBL" id="JBBUTF010000024">
    <property type="protein sequence ID" value="MEK8028469.1"/>
    <property type="molecule type" value="Genomic_DNA"/>
</dbReference>
<dbReference type="Pfam" id="PF17761">
    <property type="entry name" value="DUF1016_N"/>
    <property type="match status" value="1"/>
</dbReference>
<evidence type="ECO:0000259" key="1">
    <source>
        <dbReference type="Pfam" id="PF06250"/>
    </source>
</evidence>
<name>A0ABU9BHB1_9BURK</name>
<evidence type="ECO:0000313" key="4">
    <source>
        <dbReference type="Proteomes" id="UP001368500"/>
    </source>
</evidence>
<comment type="caution">
    <text evidence="3">The sequence shown here is derived from an EMBL/GenBank/DDBJ whole genome shotgun (WGS) entry which is preliminary data.</text>
</comment>
<dbReference type="Proteomes" id="UP001368500">
    <property type="component" value="Unassembled WGS sequence"/>
</dbReference>